<reference evidence="1" key="1">
    <citation type="journal article" date="2021" name="Proc. Natl. Acad. Sci. U.S.A.">
        <title>A Catalog of Tens of Thousands of Viruses from Human Metagenomes Reveals Hidden Associations with Chronic Diseases.</title>
        <authorList>
            <person name="Tisza M.J."/>
            <person name="Buck C.B."/>
        </authorList>
    </citation>
    <scope>NUCLEOTIDE SEQUENCE</scope>
    <source>
        <strain evidence="1">CtYsL76</strain>
    </source>
</reference>
<name>A0A8S5QLT4_9CAUD</name>
<organism evidence="1">
    <name type="scientific">CrAss-like virus sp. ctYsL76</name>
    <dbReference type="NCBI Taxonomy" id="2826826"/>
    <lineage>
        <taxon>Viruses</taxon>
        <taxon>Duplodnaviria</taxon>
        <taxon>Heunggongvirae</taxon>
        <taxon>Uroviricota</taxon>
        <taxon>Caudoviricetes</taxon>
        <taxon>Crassvirales</taxon>
    </lineage>
</organism>
<sequence length="108" mass="12357">MSKNVCKFNLNVATRLMLLMNLPEQGSVVEMISKRNIRRKIDFSSKDLEDFGIKNENGRISWAPDAPNIEVEFTDSEINFLKSLIDKLDKSGLITDNILDFAEEIINH</sequence>
<protein>
    <submittedName>
        <fullName evidence="1">Uncharacterized protein</fullName>
    </submittedName>
</protein>
<accession>A0A8S5QLT4</accession>
<proteinExistence type="predicted"/>
<evidence type="ECO:0000313" key="1">
    <source>
        <dbReference type="EMBL" id="DAE20040.1"/>
    </source>
</evidence>
<dbReference type="EMBL" id="BK015689">
    <property type="protein sequence ID" value="DAE20040.1"/>
    <property type="molecule type" value="Genomic_DNA"/>
</dbReference>